<sequence>MGSEDNYEMFKYTMERLSTYGLGYLAILDGFGFGYTDKCRLTTAFDAKTAFKGIVMANNNYTRDRAEGAIRTGTVDMVGFGRLYISNPDLAERFQNDWPLEPEAGHEVYYNSTLGGKGYNDFPAYQPKP</sequence>
<comment type="caution">
    <text evidence="1">The sequence shown here is derived from an EMBL/GenBank/DDBJ whole genome shotgun (WGS) entry which is preliminary data.</text>
</comment>
<dbReference type="SUPFAM" id="SSF51395">
    <property type="entry name" value="FMN-linked oxidoreductases"/>
    <property type="match status" value="1"/>
</dbReference>
<dbReference type="Gene3D" id="3.20.20.70">
    <property type="entry name" value="Aldolase class I"/>
    <property type="match status" value="1"/>
</dbReference>
<dbReference type="GO" id="GO:0010181">
    <property type="term" value="F:FMN binding"/>
    <property type="evidence" value="ECO:0007669"/>
    <property type="project" value="InterPro"/>
</dbReference>
<evidence type="ECO:0000313" key="2">
    <source>
        <dbReference type="Proteomes" id="UP000774804"/>
    </source>
</evidence>
<dbReference type="AlphaFoldDB" id="A0A8T1BKA9"/>
<organism evidence="1 2">
    <name type="scientific">Phytophthora cactorum</name>
    <dbReference type="NCBI Taxonomy" id="29920"/>
    <lineage>
        <taxon>Eukaryota</taxon>
        <taxon>Sar</taxon>
        <taxon>Stramenopiles</taxon>
        <taxon>Oomycota</taxon>
        <taxon>Peronosporomycetes</taxon>
        <taxon>Peronosporales</taxon>
        <taxon>Peronosporaceae</taxon>
        <taxon>Phytophthora</taxon>
    </lineage>
</organism>
<evidence type="ECO:0000313" key="1">
    <source>
        <dbReference type="EMBL" id="KAG2904524.1"/>
    </source>
</evidence>
<protein>
    <recommendedName>
        <fullName evidence="3">NADH:flavin oxidoreductase/NADH oxidase N-terminal domain-containing protein</fullName>
    </recommendedName>
</protein>
<dbReference type="VEuPathDB" id="FungiDB:PC110_g21003"/>
<dbReference type="InterPro" id="IPR045247">
    <property type="entry name" value="Oye-like"/>
</dbReference>
<dbReference type="PANTHER" id="PTHR22893">
    <property type="entry name" value="NADH OXIDOREDUCTASE-RELATED"/>
    <property type="match status" value="1"/>
</dbReference>
<dbReference type="GO" id="GO:0016491">
    <property type="term" value="F:oxidoreductase activity"/>
    <property type="evidence" value="ECO:0007669"/>
    <property type="project" value="InterPro"/>
</dbReference>
<proteinExistence type="predicted"/>
<dbReference type="PANTHER" id="PTHR22893:SF91">
    <property type="entry name" value="NADPH DEHYDROGENASE 2-RELATED"/>
    <property type="match status" value="1"/>
</dbReference>
<reference evidence="1" key="1">
    <citation type="submission" date="2018-10" db="EMBL/GenBank/DDBJ databases">
        <title>Effector identification in a new, highly contiguous assembly of the strawberry crown rot pathogen Phytophthora cactorum.</title>
        <authorList>
            <person name="Armitage A.D."/>
            <person name="Nellist C.F."/>
            <person name="Bates H."/>
            <person name="Vickerstaff R.J."/>
            <person name="Harrison R.J."/>
        </authorList>
    </citation>
    <scope>NUCLEOTIDE SEQUENCE</scope>
    <source>
        <strain evidence="1">4032</strain>
    </source>
</reference>
<dbReference type="Proteomes" id="UP000774804">
    <property type="component" value="Unassembled WGS sequence"/>
</dbReference>
<gene>
    <name evidence="1" type="ORF">PC115_g14946</name>
</gene>
<name>A0A8T1BKA9_9STRA</name>
<evidence type="ECO:0008006" key="3">
    <source>
        <dbReference type="Google" id="ProtNLM"/>
    </source>
</evidence>
<dbReference type="EMBL" id="RCMI01000589">
    <property type="protein sequence ID" value="KAG2904524.1"/>
    <property type="molecule type" value="Genomic_DNA"/>
</dbReference>
<dbReference type="InterPro" id="IPR013785">
    <property type="entry name" value="Aldolase_TIM"/>
</dbReference>
<accession>A0A8T1BKA9</accession>